<evidence type="ECO:0000256" key="2">
    <source>
        <dbReference type="ARBA" id="ARBA00022980"/>
    </source>
</evidence>
<dbReference type="InterPro" id="IPR018254">
    <property type="entry name" value="Ribosomal_uL29_CS"/>
</dbReference>
<accession>A0A433XG52</accession>
<dbReference type="CDD" id="cd00427">
    <property type="entry name" value="Ribosomal_L29_HIP"/>
    <property type="match status" value="1"/>
</dbReference>
<comment type="similarity">
    <text evidence="1 5">Belongs to the universal ribosomal protein uL29 family.</text>
</comment>
<dbReference type="RefSeq" id="WP_127187951.1">
    <property type="nucleotide sequence ID" value="NZ_RZNJ01000002.1"/>
</dbReference>
<dbReference type="InterPro" id="IPR001854">
    <property type="entry name" value="Ribosomal_uL29"/>
</dbReference>
<dbReference type="PROSITE" id="PS00579">
    <property type="entry name" value="RIBOSOMAL_L29"/>
    <property type="match status" value="1"/>
</dbReference>
<evidence type="ECO:0000313" key="7">
    <source>
        <dbReference type="Proteomes" id="UP000281547"/>
    </source>
</evidence>
<evidence type="ECO:0000256" key="1">
    <source>
        <dbReference type="ARBA" id="ARBA00009254"/>
    </source>
</evidence>
<keyword evidence="3 5" id="KW-0687">Ribonucleoprotein</keyword>
<comment type="caution">
    <text evidence="6">The sequence shown here is derived from an EMBL/GenBank/DDBJ whole genome shotgun (WGS) entry which is preliminary data.</text>
</comment>
<dbReference type="Proteomes" id="UP000281547">
    <property type="component" value="Unassembled WGS sequence"/>
</dbReference>
<evidence type="ECO:0000256" key="5">
    <source>
        <dbReference type="HAMAP-Rule" id="MF_00374"/>
    </source>
</evidence>
<dbReference type="FunFam" id="1.10.287.310:FF:000001">
    <property type="entry name" value="50S ribosomal protein L29"/>
    <property type="match status" value="1"/>
</dbReference>
<dbReference type="AlphaFoldDB" id="A0A433XG52"/>
<reference evidence="6 7" key="1">
    <citation type="journal article" date="2016" name="Int. J. Syst. Evol. Microbiol.">
        <title>Arsenicitalea aurantiaca gen. nov., sp. nov., a new member of the family Hyphomicrobiaceae, isolated from high-arsenic sediment.</title>
        <authorList>
            <person name="Mu Y."/>
            <person name="Zhou L."/>
            <person name="Zeng X.C."/>
            <person name="Liu L."/>
            <person name="Pan Y."/>
            <person name="Chen X."/>
            <person name="Wang J."/>
            <person name="Li S."/>
            <person name="Li W.J."/>
            <person name="Wang Y."/>
        </authorList>
    </citation>
    <scope>NUCLEOTIDE SEQUENCE [LARGE SCALE GENOMIC DNA]</scope>
    <source>
        <strain evidence="6 7">42-50</strain>
    </source>
</reference>
<dbReference type="NCBIfam" id="TIGR00012">
    <property type="entry name" value="L29"/>
    <property type="match status" value="1"/>
</dbReference>
<sequence>MATKTSDVRAKTPDELKDQLLSLKKEQFNLRFQRATQQLESPARVRQVRREIARIKTILAEKSAAK</sequence>
<evidence type="ECO:0000313" key="6">
    <source>
        <dbReference type="EMBL" id="RUT32994.1"/>
    </source>
</evidence>
<dbReference type="SUPFAM" id="SSF46561">
    <property type="entry name" value="Ribosomal protein L29 (L29p)"/>
    <property type="match status" value="1"/>
</dbReference>
<dbReference type="InterPro" id="IPR036049">
    <property type="entry name" value="Ribosomal_uL29_sf"/>
</dbReference>
<evidence type="ECO:0000256" key="3">
    <source>
        <dbReference type="ARBA" id="ARBA00023274"/>
    </source>
</evidence>
<evidence type="ECO:0000256" key="4">
    <source>
        <dbReference type="ARBA" id="ARBA00035204"/>
    </source>
</evidence>
<proteinExistence type="inferred from homology"/>
<dbReference type="Gene3D" id="1.10.287.310">
    <property type="match status" value="1"/>
</dbReference>
<protein>
    <recommendedName>
        <fullName evidence="4 5">Large ribosomal subunit protein uL29</fullName>
    </recommendedName>
</protein>
<keyword evidence="2 5" id="KW-0689">Ribosomal protein</keyword>
<dbReference type="EMBL" id="RZNJ01000002">
    <property type="protein sequence ID" value="RUT32994.1"/>
    <property type="molecule type" value="Genomic_DNA"/>
</dbReference>
<dbReference type="OrthoDB" id="9815192at2"/>
<organism evidence="6 7">
    <name type="scientific">Arsenicitalea aurantiaca</name>
    <dbReference type="NCBI Taxonomy" id="1783274"/>
    <lineage>
        <taxon>Bacteria</taxon>
        <taxon>Pseudomonadati</taxon>
        <taxon>Pseudomonadota</taxon>
        <taxon>Alphaproteobacteria</taxon>
        <taxon>Hyphomicrobiales</taxon>
        <taxon>Devosiaceae</taxon>
        <taxon>Arsenicitalea</taxon>
    </lineage>
</organism>
<dbReference type="Pfam" id="PF00831">
    <property type="entry name" value="Ribosomal_L29"/>
    <property type="match status" value="1"/>
</dbReference>
<name>A0A433XG52_9HYPH</name>
<keyword evidence="7" id="KW-1185">Reference proteome</keyword>
<dbReference type="GO" id="GO:0003735">
    <property type="term" value="F:structural constituent of ribosome"/>
    <property type="evidence" value="ECO:0007669"/>
    <property type="project" value="InterPro"/>
</dbReference>
<dbReference type="InterPro" id="IPR050063">
    <property type="entry name" value="Ribosomal_protein_uL29"/>
</dbReference>
<gene>
    <name evidence="5" type="primary">rpmC</name>
    <name evidence="6" type="ORF">EMQ25_07660</name>
</gene>
<dbReference type="PANTHER" id="PTHR10916:SF0">
    <property type="entry name" value="LARGE RIBOSOMAL SUBUNIT PROTEIN UL29C"/>
    <property type="match status" value="1"/>
</dbReference>
<dbReference type="GO" id="GO:0022625">
    <property type="term" value="C:cytosolic large ribosomal subunit"/>
    <property type="evidence" value="ECO:0007669"/>
    <property type="project" value="TreeGrafter"/>
</dbReference>
<dbReference type="PANTHER" id="PTHR10916">
    <property type="entry name" value="60S RIBOSOMAL PROTEIN L35/50S RIBOSOMAL PROTEIN L29"/>
    <property type="match status" value="1"/>
</dbReference>
<dbReference type="HAMAP" id="MF_00374">
    <property type="entry name" value="Ribosomal_uL29"/>
    <property type="match status" value="1"/>
</dbReference>
<dbReference type="GO" id="GO:0006412">
    <property type="term" value="P:translation"/>
    <property type="evidence" value="ECO:0007669"/>
    <property type="project" value="UniProtKB-UniRule"/>
</dbReference>